<evidence type="ECO:0000313" key="2">
    <source>
        <dbReference type="Proteomes" id="UP000053342"/>
    </source>
</evidence>
<evidence type="ECO:0000313" key="1">
    <source>
        <dbReference type="EMBL" id="KIW45502.1"/>
    </source>
</evidence>
<dbReference type="AlphaFoldDB" id="A0A0D2C6Z1"/>
<organism evidence="1 2">
    <name type="scientific">Exophiala oligosperma</name>
    <dbReference type="NCBI Taxonomy" id="215243"/>
    <lineage>
        <taxon>Eukaryota</taxon>
        <taxon>Fungi</taxon>
        <taxon>Dikarya</taxon>
        <taxon>Ascomycota</taxon>
        <taxon>Pezizomycotina</taxon>
        <taxon>Eurotiomycetes</taxon>
        <taxon>Chaetothyriomycetidae</taxon>
        <taxon>Chaetothyriales</taxon>
        <taxon>Herpotrichiellaceae</taxon>
        <taxon>Exophiala</taxon>
    </lineage>
</organism>
<dbReference type="RefSeq" id="XP_016265718.1">
    <property type="nucleotide sequence ID" value="XM_016404713.1"/>
</dbReference>
<accession>A0A0D2C6Z1</accession>
<dbReference type="VEuPathDB" id="FungiDB:PV06_03888"/>
<reference evidence="1 2" key="1">
    <citation type="submission" date="2015-01" db="EMBL/GenBank/DDBJ databases">
        <title>The Genome Sequence of Exophiala oligosperma CBS72588.</title>
        <authorList>
            <consortium name="The Broad Institute Genomics Platform"/>
            <person name="Cuomo C."/>
            <person name="de Hoog S."/>
            <person name="Gorbushina A."/>
            <person name="Stielow B."/>
            <person name="Teixiera M."/>
            <person name="Abouelleil A."/>
            <person name="Chapman S.B."/>
            <person name="Priest M."/>
            <person name="Young S.K."/>
            <person name="Wortman J."/>
            <person name="Nusbaum C."/>
            <person name="Birren B."/>
        </authorList>
    </citation>
    <scope>NUCLEOTIDE SEQUENCE [LARGE SCALE GENOMIC DNA]</scope>
    <source>
        <strain evidence="1 2">CBS 72588</strain>
    </source>
</reference>
<sequence length="218" mass="23930">MSVLRALSREMVTFLLFQLTQPQGNFGVVTTTEGASQNIYIWGAMNNEKLEHISVLCCNEFIQQVMVDAVFNLADLSINAGTYPPVVDESSAQFFSEAPFMLSRLPGGSLPLPVAPMSSQNHGYTNYHDDRGDFFTIMAGSKTPFLNPPPISTWDDPANDAGVIDGIKHLTGIIRAQQYNYVAPLASIPENVTRRSYNGTAIDPYGTRIVQSSVSTRF</sequence>
<dbReference type="STRING" id="215243.A0A0D2C6Z1"/>
<protein>
    <submittedName>
        <fullName evidence="1">Uncharacterized protein</fullName>
    </submittedName>
</protein>
<name>A0A0D2C6Z1_9EURO</name>
<dbReference type="Proteomes" id="UP000053342">
    <property type="component" value="Unassembled WGS sequence"/>
</dbReference>
<keyword evidence="2" id="KW-1185">Reference proteome</keyword>
<proteinExistence type="predicted"/>
<dbReference type="HOGENOM" id="CLU_1266900_0_0_1"/>
<gene>
    <name evidence="1" type="ORF">PV06_03888</name>
</gene>
<dbReference type="GeneID" id="27355962"/>
<dbReference type="EMBL" id="KN847334">
    <property type="protein sequence ID" value="KIW45502.1"/>
    <property type="molecule type" value="Genomic_DNA"/>
</dbReference>